<keyword evidence="4" id="KW-1185">Reference proteome</keyword>
<dbReference type="EMBL" id="JBFDTY010000007">
    <property type="protein sequence ID" value="MFA2794158.1"/>
    <property type="molecule type" value="Genomic_DNA"/>
</dbReference>
<gene>
    <name evidence="3" type="ORF">AB1I70_22895</name>
</gene>
<proteinExistence type="predicted"/>
<keyword evidence="1" id="KW-0238">DNA-binding</keyword>
<comment type="caution">
    <text evidence="3">The sequence shown here is derived from an EMBL/GenBank/DDBJ whole genome shotgun (WGS) entry which is preliminary data.</text>
</comment>
<reference evidence="3 4" key="1">
    <citation type="submission" date="2024-06" db="EMBL/GenBank/DDBJ databases">
        <title>Genetic profile and toxigenic potential of Bacillus cereus isolates from a Norwegian ice cream production plant,.</title>
        <authorList>
            <person name="Lindback T."/>
            <person name="Llarena A.-K."/>
            <person name="O'Sullivan K."/>
            <person name="Monshaugen M."/>
            <person name="Holmemo C.W."/>
            <person name="Aspholm M."/>
        </authorList>
    </citation>
    <scope>NUCLEOTIDE SEQUENCE [LARGE SCALE GENOMIC DNA]</scope>
    <source>
        <strain evidence="3 4">NVH-YM330</strain>
    </source>
</reference>
<dbReference type="InterPro" id="IPR010095">
    <property type="entry name" value="Cas12f1-like_TNB"/>
</dbReference>
<dbReference type="Pfam" id="PF07282">
    <property type="entry name" value="Cas12f1-like_TNB"/>
    <property type="match status" value="1"/>
</dbReference>
<dbReference type="RefSeq" id="WP_354693001.1">
    <property type="nucleotide sequence ID" value="NZ_FMBJ01000016.1"/>
</dbReference>
<sequence>MSLKTCPCCQIRKKVRTRNYVCVCGYEEHWDIHGARSIWQKNCTERCVISRKKRRESICGLRKQKVVDGVFSPFCMCRRCLVK</sequence>
<evidence type="ECO:0000259" key="2">
    <source>
        <dbReference type="Pfam" id="PF07282"/>
    </source>
</evidence>
<dbReference type="Proteomes" id="UP001571110">
    <property type="component" value="Unassembled WGS sequence"/>
</dbReference>
<organism evidence="3 4">
    <name type="scientific">Bacillus mobilis</name>
    <dbReference type="NCBI Taxonomy" id="2026190"/>
    <lineage>
        <taxon>Bacteria</taxon>
        <taxon>Bacillati</taxon>
        <taxon>Bacillota</taxon>
        <taxon>Bacilli</taxon>
        <taxon>Bacillales</taxon>
        <taxon>Bacillaceae</taxon>
        <taxon>Bacillus</taxon>
        <taxon>Bacillus cereus group</taxon>
    </lineage>
</organism>
<evidence type="ECO:0000313" key="3">
    <source>
        <dbReference type="EMBL" id="MFA2794158.1"/>
    </source>
</evidence>
<evidence type="ECO:0000256" key="1">
    <source>
        <dbReference type="ARBA" id="ARBA00023125"/>
    </source>
</evidence>
<name>A0ABV4RYJ8_9BACI</name>
<evidence type="ECO:0000313" key="4">
    <source>
        <dbReference type="Proteomes" id="UP001571110"/>
    </source>
</evidence>
<protein>
    <submittedName>
        <fullName evidence="3">Zinc ribbon domain-containing protein</fullName>
    </submittedName>
</protein>
<feature type="domain" description="Cas12f1-like TNB" evidence="2">
    <location>
        <begin position="4"/>
        <end position="38"/>
    </location>
</feature>
<accession>A0ABV4RYJ8</accession>